<protein>
    <submittedName>
        <fullName evidence="3">Uncharacterized protein</fullName>
    </submittedName>
</protein>
<gene>
    <name evidence="3" type="ORF">TVAG_014150</name>
</gene>
<name>A2DDG9_TRIV3</name>
<dbReference type="EMBL" id="DS113189">
    <property type="protein sequence ID" value="EAY21648.1"/>
    <property type="molecule type" value="Genomic_DNA"/>
</dbReference>
<keyword evidence="1" id="KW-0175">Coiled coil</keyword>
<dbReference type="AlphaFoldDB" id="A2DDG9"/>
<evidence type="ECO:0000313" key="3">
    <source>
        <dbReference type="EMBL" id="EAY21648.1"/>
    </source>
</evidence>
<feature type="region of interest" description="Disordered" evidence="2">
    <location>
        <begin position="78"/>
        <end position="123"/>
    </location>
</feature>
<dbReference type="InParanoid" id="A2DDG9"/>
<reference evidence="3" key="2">
    <citation type="journal article" date="2007" name="Science">
        <title>Draft genome sequence of the sexually transmitted pathogen Trichomonas vaginalis.</title>
        <authorList>
            <person name="Carlton J.M."/>
            <person name="Hirt R.P."/>
            <person name="Silva J.C."/>
            <person name="Delcher A.L."/>
            <person name="Schatz M."/>
            <person name="Zhao Q."/>
            <person name="Wortman J.R."/>
            <person name="Bidwell S.L."/>
            <person name="Alsmark U.C.M."/>
            <person name="Besteiro S."/>
            <person name="Sicheritz-Ponten T."/>
            <person name="Noel C.J."/>
            <person name="Dacks J.B."/>
            <person name="Foster P.G."/>
            <person name="Simillion C."/>
            <person name="Van de Peer Y."/>
            <person name="Miranda-Saavedra D."/>
            <person name="Barton G.J."/>
            <person name="Westrop G.D."/>
            <person name="Mueller S."/>
            <person name="Dessi D."/>
            <person name="Fiori P.L."/>
            <person name="Ren Q."/>
            <person name="Paulsen I."/>
            <person name="Zhang H."/>
            <person name="Bastida-Corcuera F.D."/>
            <person name="Simoes-Barbosa A."/>
            <person name="Brown M.T."/>
            <person name="Hayes R.D."/>
            <person name="Mukherjee M."/>
            <person name="Okumura C.Y."/>
            <person name="Schneider R."/>
            <person name="Smith A.J."/>
            <person name="Vanacova S."/>
            <person name="Villalvazo M."/>
            <person name="Haas B.J."/>
            <person name="Pertea M."/>
            <person name="Feldblyum T.V."/>
            <person name="Utterback T.R."/>
            <person name="Shu C.L."/>
            <person name="Osoegawa K."/>
            <person name="de Jong P.J."/>
            <person name="Hrdy I."/>
            <person name="Horvathova L."/>
            <person name="Zubacova Z."/>
            <person name="Dolezal P."/>
            <person name="Malik S.B."/>
            <person name="Logsdon J.M. Jr."/>
            <person name="Henze K."/>
            <person name="Gupta A."/>
            <person name="Wang C.C."/>
            <person name="Dunne R.L."/>
            <person name="Upcroft J.A."/>
            <person name="Upcroft P."/>
            <person name="White O."/>
            <person name="Salzberg S.L."/>
            <person name="Tang P."/>
            <person name="Chiu C.-H."/>
            <person name="Lee Y.-S."/>
            <person name="Embley T.M."/>
            <person name="Coombs G.H."/>
            <person name="Mottram J.C."/>
            <person name="Tachezy J."/>
            <person name="Fraser-Liggett C.M."/>
            <person name="Johnson P.J."/>
        </authorList>
    </citation>
    <scope>NUCLEOTIDE SEQUENCE [LARGE SCALE GENOMIC DNA]</scope>
    <source>
        <strain evidence="3">G3</strain>
    </source>
</reference>
<evidence type="ECO:0000313" key="4">
    <source>
        <dbReference type="Proteomes" id="UP000001542"/>
    </source>
</evidence>
<feature type="compositionally biased region" description="Basic and acidic residues" evidence="2">
    <location>
        <begin position="97"/>
        <end position="114"/>
    </location>
</feature>
<dbReference type="VEuPathDB" id="TrichDB:TVAG_014150"/>
<evidence type="ECO:0000256" key="1">
    <source>
        <dbReference type="SAM" id="Coils"/>
    </source>
</evidence>
<keyword evidence="4" id="KW-1185">Reference proteome</keyword>
<evidence type="ECO:0000256" key="2">
    <source>
        <dbReference type="SAM" id="MobiDB-lite"/>
    </source>
</evidence>
<dbReference type="Proteomes" id="UP000001542">
    <property type="component" value="Unassembled WGS sequence"/>
</dbReference>
<sequence length="175" mass="20322">MIVQSLRLCSGSDRNAHKETFASILLKYLYSDEIIEKFTNFDLTLVKNSNIIVQHCSTQYPKIDRTLLSPNDFMDDFSSAKISPEKQKKSKKNLKKSISDHSLSDFDDEKHDNSDTNGKNYNNFKKMNLEDTAKYLAILSNCSNIMHIISERIEELEQTVSILQNRLFLLEKEYQ</sequence>
<dbReference type="RefSeq" id="XP_001582634.1">
    <property type="nucleotide sequence ID" value="XM_001582584.1"/>
</dbReference>
<dbReference type="VEuPathDB" id="TrichDB:TVAGG3_0986120"/>
<organism evidence="3 4">
    <name type="scientific">Trichomonas vaginalis (strain ATCC PRA-98 / G3)</name>
    <dbReference type="NCBI Taxonomy" id="412133"/>
    <lineage>
        <taxon>Eukaryota</taxon>
        <taxon>Metamonada</taxon>
        <taxon>Parabasalia</taxon>
        <taxon>Trichomonadida</taxon>
        <taxon>Trichomonadidae</taxon>
        <taxon>Trichomonas</taxon>
    </lineage>
</organism>
<proteinExistence type="predicted"/>
<reference evidence="3" key="1">
    <citation type="submission" date="2006-10" db="EMBL/GenBank/DDBJ databases">
        <authorList>
            <person name="Amadeo P."/>
            <person name="Zhao Q."/>
            <person name="Wortman J."/>
            <person name="Fraser-Liggett C."/>
            <person name="Carlton J."/>
        </authorList>
    </citation>
    <scope>NUCLEOTIDE SEQUENCE</scope>
    <source>
        <strain evidence="3">G3</strain>
    </source>
</reference>
<feature type="coiled-coil region" evidence="1">
    <location>
        <begin position="146"/>
        <end position="173"/>
    </location>
</feature>
<accession>A2DDG9</accession>
<dbReference type="KEGG" id="tva:5467199"/>